<dbReference type="AlphaFoldDB" id="A0A9P6Y1P1"/>
<feature type="region of interest" description="Disordered" evidence="1">
    <location>
        <begin position="1"/>
        <end position="66"/>
    </location>
</feature>
<dbReference type="OrthoDB" id="2273652at2759"/>
<evidence type="ECO:0000313" key="3">
    <source>
        <dbReference type="Proteomes" id="UP000717996"/>
    </source>
</evidence>
<comment type="caution">
    <text evidence="2">The sequence shown here is derived from an EMBL/GenBank/DDBJ whole genome shotgun (WGS) entry which is preliminary data.</text>
</comment>
<dbReference type="EMBL" id="JAANIT010002132">
    <property type="protein sequence ID" value="KAG1537415.1"/>
    <property type="molecule type" value="Genomic_DNA"/>
</dbReference>
<dbReference type="Proteomes" id="UP000717996">
    <property type="component" value="Unassembled WGS sequence"/>
</dbReference>
<dbReference type="OMA" id="ENQHLDY"/>
<accession>A0A9P6Y1P1</accession>
<name>A0A9P6Y1P1_RHIOR</name>
<proteinExistence type="predicted"/>
<feature type="compositionally biased region" description="Polar residues" evidence="1">
    <location>
        <begin position="49"/>
        <end position="66"/>
    </location>
</feature>
<sequence length="324" mass="37328">MPKRYNRQPSTIIEDEQEDVEDDELLSTDEEQTVRSERDAEPQKRKRIAQNNGAESELLNQSNSQVDESTINALREQLRSTINQIYYLKGTMNELVVEVTHLKQIVLDLKNTVEKELQHSKEQKISPSSSQPSSITREFEGPSESQMPAKFVSIQGPFPKYTQRDRILPRPSAKQVAETLGGKEHSLQFTSHLYVDLIEKALGPQEENLHLDYKAMVKEAIMITKAVVSHMKEAYRIDPELRWSYIDPTVKLETYRILESATEHLLPLKICLEHWGAHVLISNFWVKRKKYNKKSTTRNSSSSPPRKPDISPFSIPFLTNQSEQ</sequence>
<evidence type="ECO:0000313" key="2">
    <source>
        <dbReference type="EMBL" id="KAG1537415.1"/>
    </source>
</evidence>
<feature type="region of interest" description="Disordered" evidence="1">
    <location>
        <begin position="293"/>
        <end position="324"/>
    </location>
</feature>
<reference evidence="2" key="1">
    <citation type="journal article" date="2020" name="Microb. Genom.">
        <title>Genetic diversity of clinical and environmental Mucorales isolates obtained from an investigation of mucormycosis cases among solid organ transplant recipients.</title>
        <authorList>
            <person name="Nguyen M.H."/>
            <person name="Kaul D."/>
            <person name="Muto C."/>
            <person name="Cheng S.J."/>
            <person name="Richter R.A."/>
            <person name="Bruno V.M."/>
            <person name="Liu G."/>
            <person name="Beyhan S."/>
            <person name="Sundermann A.J."/>
            <person name="Mounaud S."/>
            <person name="Pasculle A.W."/>
            <person name="Nierman W.C."/>
            <person name="Driscoll E."/>
            <person name="Cumbie R."/>
            <person name="Clancy C.J."/>
            <person name="Dupont C.L."/>
        </authorList>
    </citation>
    <scope>NUCLEOTIDE SEQUENCE</scope>
    <source>
        <strain evidence="2">GL16</strain>
    </source>
</reference>
<feature type="compositionally biased region" description="Basic and acidic residues" evidence="1">
    <location>
        <begin position="32"/>
        <end position="43"/>
    </location>
</feature>
<feature type="compositionally biased region" description="Acidic residues" evidence="1">
    <location>
        <begin position="13"/>
        <end position="31"/>
    </location>
</feature>
<feature type="region of interest" description="Disordered" evidence="1">
    <location>
        <begin position="118"/>
        <end position="146"/>
    </location>
</feature>
<organism evidence="2 3">
    <name type="scientific">Rhizopus oryzae</name>
    <name type="common">Mucormycosis agent</name>
    <name type="synonym">Rhizopus arrhizus var. delemar</name>
    <dbReference type="NCBI Taxonomy" id="64495"/>
    <lineage>
        <taxon>Eukaryota</taxon>
        <taxon>Fungi</taxon>
        <taxon>Fungi incertae sedis</taxon>
        <taxon>Mucoromycota</taxon>
        <taxon>Mucoromycotina</taxon>
        <taxon>Mucoromycetes</taxon>
        <taxon>Mucorales</taxon>
        <taxon>Mucorineae</taxon>
        <taxon>Rhizopodaceae</taxon>
        <taxon>Rhizopus</taxon>
    </lineage>
</organism>
<feature type="compositionally biased region" description="Low complexity" evidence="1">
    <location>
        <begin position="125"/>
        <end position="135"/>
    </location>
</feature>
<protein>
    <submittedName>
        <fullName evidence="2">Uncharacterized protein</fullName>
    </submittedName>
</protein>
<gene>
    <name evidence="2" type="ORF">G6F51_010388</name>
</gene>
<evidence type="ECO:0000256" key="1">
    <source>
        <dbReference type="SAM" id="MobiDB-lite"/>
    </source>
</evidence>